<protein>
    <recommendedName>
        <fullName evidence="7">Peptidase S54 rhomboid domain-containing protein</fullName>
    </recommendedName>
</protein>
<evidence type="ECO:0000256" key="2">
    <source>
        <dbReference type="ARBA" id="ARBA00009045"/>
    </source>
</evidence>
<dbReference type="Proteomes" id="UP000215902">
    <property type="component" value="Unassembled WGS sequence"/>
</dbReference>
<dbReference type="InterPro" id="IPR035952">
    <property type="entry name" value="Rhomboid-like_sf"/>
</dbReference>
<organism evidence="8 9">
    <name type="scientific">Macrostomum lignano</name>
    <dbReference type="NCBI Taxonomy" id="282301"/>
    <lineage>
        <taxon>Eukaryota</taxon>
        <taxon>Metazoa</taxon>
        <taxon>Spiralia</taxon>
        <taxon>Lophotrochozoa</taxon>
        <taxon>Platyhelminthes</taxon>
        <taxon>Rhabditophora</taxon>
        <taxon>Macrostomorpha</taxon>
        <taxon>Macrostomida</taxon>
        <taxon>Macrostomidae</taxon>
        <taxon>Macrostomum</taxon>
    </lineage>
</organism>
<feature type="transmembrane region" description="Helical" evidence="6">
    <location>
        <begin position="33"/>
        <end position="51"/>
    </location>
</feature>
<dbReference type="PANTHER" id="PTHR45840">
    <property type="entry name" value="RHOMBOID-RELATED PROTEIN"/>
    <property type="match status" value="1"/>
</dbReference>
<evidence type="ECO:0000256" key="6">
    <source>
        <dbReference type="SAM" id="Phobius"/>
    </source>
</evidence>
<evidence type="ECO:0000313" key="8">
    <source>
        <dbReference type="EMBL" id="PAA49193.1"/>
    </source>
</evidence>
<sequence length="197" mass="21743">MLLHVGWHHIVFNSALTLLLGIPLELVHKAWRVAPIFLAGVLAGSLLSSVAEPAVTLLGASGGVYALIGAHYGLVIMNWEELQEGWQSWRKNPLKIFSSGLFRLLLLTLLVALDFGVALYRRYTLASLENSVSLTAHAAGLLCGILVGIPCLRNLDKKPWEMVLFWVAIGLLVVYMIFAVLWNIFYMGYPTDIPCNV</sequence>
<keyword evidence="3 6" id="KW-0812">Transmembrane</keyword>
<name>A0A267DIT2_9PLAT</name>
<evidence type="ECO:0000313" key="9">
    <source>
        <dbReference type="Proteomes" id="UP000215902"/>
    </source>
</evidence>
<dbReference type="GO" id="GO:0016020">
    <property type="term" value="C:membrane"/>
    <property type="evidence" value="ECO:0007669"/>
    <property type="project" value="UniProtKB-SubCell"/>
</dbReference>
<dbReference type="Gene3D" id="1.20.1540.10">
    <property type="entry name" value="Rhomboid-like"/>
    <property type="match status" value="1"/>
</dbReference>
<dbReference type="SUPFAM" id="SSF144091">
    <property type="entry name" value="Rhomboid-like"/>
    <property type="match status" value="1"/>
</dbReference>
<dbReference type="STRING" id="282301.A0A267DIT2"/>
<feature type="transmembrane region" description="Helical" evidence="6">
    <location>
        <begin position="6"/>
        <end position="26"/>
    </location>
</feature>
<evidence type="ECO:0000256" key="4">
    <source>
        <dbReference type="ARBA" id="ARBA00022989"/>
    </source>
</evidence>
<evidence type="ECO:0000256" key="3">
    <source>
        <dbReference type="ARBA" id="ARBA00022692"/>
    </source>
</evidence>
<comment type="subcellular location">
    <subcellularLocation>
        <location evidence="1">Membrane</location>
        <topology evidence="1">Multi-pass membrane protein</topology>
    </subcellularLocation>
</comment>
<evidence type="ECO:0000256" key="5">
    <source>
        <dbReference type="ARBA" id="ARBA00023136"/>
    </source>
</evidence>
<feature type="transmembrane region" description="Helical" evidence="6">
    <location>
        <begin position="132"/>
        <end position="152"/>
    </location>
</feature>
<accession>A0A267DIT2</accession>
<gene>
    <name evidence="8" type="ORF">BOX15_Mlig002229g3</name>
</gene>
<dbReference type="InterPro" id="IPR051739">
    <property type="entry name" value="Rhomboid_IM_Serine_Proteases"/>
</dbReference>
<feature type="transmembrane region" description="Helical" evidence="6">
    <location>
        <begin position="57"/>
        <end position="79"/>
    </location>
</feature>
<dbReference type="InterPro" id="IPR022764">
    <property type="entry name" value="Peptidase_S54_rhomboid_dom"/>
</dbReference>
<feature type="domain" description="Peptidase S54 rhomboid" evidence="7">
    <location>
        <begin position="1"/>
        <end position="153"/>
    </location>
</feature>
<comment type="caution">
    <text evidence="8">The sequence shown here is derived from an EMBL/GenBank/DDBJ whole genome shotgun (WGS) entry which is preliminary data.</text>
</comment>
<proteinExistence type="inferred from homology"/>
<keyword evidence="5 6" id="KW-0472">Membrane</keyword>
<dbReference type="EMBL" id="NIVC01003953">
    <property type="protein sequence ID" value="PAA49193.1"/>
    <property type="molecule type" value="Genomic_DNA"/>
</dbReference>
<dbReference type="OrthoDB" id="418595at2759"/>
<dbReference type="PANTHER" id="PTHR45840:SF2">
    <property type="entry name" value="PROTEIN RHOMBOID-RELATED"/>
    <property type="match status" value="1"/>
</dbReference>
<reference evidence="8 9" key="1">
    <citation type="submission" date="2017-06" db="EMBL/GenBank/DDBJ databases">
        <title>A platform for efficient transgenesis in Macrostomum lignano, a flatworm model organism for stem cell research.</title>
        <authorList>
            <person name="Berezikov E."/>
        </authorList>
    </citation>
    <scope>NUCLEOTIDE SEQUENCE [LARGE SCALE GENOMIC DNA]</scope>
    <source>
        <strain evidence="8">DV1</strain>
        <tissue evidence="8">Whole organism</tissue>
    </source>
</reference>
<dbReference type="GO" id="GO:0004252">
    <property type="term" value="F:serine-type endopeptidase activity"/>
    <property type="evidence" value="ECO:0007669"/>
    <property type="project" value="InterPro"/>
</dbReference>
<comment type="similarity">
    <text evidence="2">Belongs to the peptidase S54 family.</text>
</comment>
<keyword evidence="9" id="KW-1185">Reference proteome</keyword>
<dbReference type="Pfam" id="PF01694">
    <property type="entry name" value="Rhomboid"/>
    <property type="match status" value="1"/>
</dbReference>
<feature type="transmembrane region" description="Helical" evidence="6">
    <location>
        <begin position="100"/>
        <end position="120"/>
    </location>
</feature>
<evidence type="ECO:0000256" key="1">
    <source>
        <dbReference type="ARBA" id="ARBA00004141"/>
    </source>
</evidence>
<feature type="transmembrane region" description="Helical" evidence="6">
    <location>
        <begin position="164"/>
        <end position="185"/>
    </location>
</feature>
<evidence type="ECO:0000259" key="7">
    <source>
        <dbReference type="Pfam" id="PF01694"/>
    </source>
</evidence>
<dbReference type="AlphaFoldDB" id="A0A267DIT2"/>
<keyword evidence="4 6" id="KW-1133">Transmembrane helix</keyword>